<organism evidence="1 4">
    <name type="scientific">Didymodactylos carnosus</name>
    <dbReference type="NCBI Taxonomy" id="1234261"/>
    <lineage>
        <taxon>Eukaryota</taxon>
        <taxon>Metazoa</taxon>
        <taxon>Spiralia</taxon>
        <taxon>Gnathifera</taxon>
        <taxon>Rotifera</taxon>
        <taxon>Eurotatoria</taxon>
        <taxon>Bdelloidea</taxon>
        <taxon>Philodinida</taxon>
        <taxon>Philodinidae</taxon>
        <taxon>Didymodactylos</taxon>
    </lineage>
</organism>
<evidence type="ECO:0000313" key="3">
    <source>
        <dbReference type="EMBL" id="CAF4645439.1"/>
    </source>
</evidence>
<evidence type="ECO:0000313" key="2">
    <source>
        <dbReference type="EMBL" id="CAF4380819.1"/>
    </source>
</evidence>
<dbReference type="Proteomes" id="UP000682733">
    <property type="component" value="Unassembled WGS sequence"/>
</dbReference>
<dbReference type="AlphaFoldDB" id="A0A8S2G1B7"/>
<gene>
    <name evidence="1" type="ORF">OVA965_LOCUS40983</name>
    <name evidence="3" type="ORF">SRO942_LOCUS50253</name>
    <name evidence="2" type="ORF">TMI583_LOCUS42533</name>
</gene>
<name>A0A8S2G1B7_9BILA</name>
<accession>A0A8S2G1B7</accession>
<reference evidence="1" key="1">
    <citation type="submission" date="2021-02" db="EMBL/GenBank/DDBJ databases">
        <authorList>
            <person name="Nowell W R."/>
        </authorList>
    </citation>
    <scope>NUCLEOTIDE SEQUENCE</scope>
</reference>
<dbReference type="EMBL" id="CAJOBA010069063">
    <property type="protein sequence ID" value="CAF4380819.1"/>
    <property type="molecule type" value="Genomic_DNA"/>
</dbReference>
<evidence type="ECO:0000313" key="1">
    <source>
        <dbReference type="EMBL" id="CAF1581174.1"/>
    </source>
</evidence>
<dbReference type="EMBL" id="CAJOBC010140864">
    <property type="protein sequence ID" value="CAF4645439.1"/>
    <property type="molecule type" value="Genomic_DNA"/>
</dbReference>
<sequence>MGWKYLTWPDDGSFRTSLADQTWDLSGSARPTLELLWPSPAQPRFKVSDSRLDFFLASQRFAGYVV</sequence>
<dbReference type="Proteomes" id="UP000677228">
    <property type="component" value="Unassembled WGS sequence"/>
</dbReference>
<protein>
    <submittedName>
        <fullName evidence="1">Uncharacterized protein</fullName>
    </submittedName>
</protein>
<comment type="caution">
    <text evidence="1">The sequence shown here is derived from an EMBL/GenBank/DDBJ whole genome shotgun (WGS) entry which is preliminary data.</text>
</comment>
<dbReference type="Proteomes" id="UP000681722">
    <property type="component" value="Unassembled WGS sequence"/>
</dbReference>
<proteinExistence type="predicted"/>
<dbReference type="EMBL" id="CAJNOK010045955">
    <property type="protein sequence ID" value="CAF1581174.1"/>
    <property type="molecule type" value="Genomic_DNA"/>
</dbReference>
<evidence type="ECO:0000313" key="4">
    <source>
        <dbReference type="Proteomes" id="UP000677228"/>
    </source>
</evidence>